<dbReference type="Proteomes" id="UP000579250">
    <property type="component" value="Unassembled WGS sequence"/>
</dbReference>
<name>A0A846Z707_9ACTN</name>
<reference evidence="3 4" key="1">
    <citation type="submission" date="2020-04" db="EMBL/GenBank/DDBJ databases">
        <title>MicrobeNet Type strains.</title>
        <authorList>
            <person name="Nicholson A.C."/>
        </authorList>
    </citation>
    <scope>NUCLEOTIDE SEQUENCE [LARGE SCALE GENOMIC DNA]</scope>
    <source>
        <strain evidence="3 4">ATCC BAA-277</strain>
    </source>
</reference>
<evidence type="ECO:0000256" key="1">
    <source>
        <dbReference type="SAM" id="MobiDB-lite"/>
    </source>
</evidence>
<dbReference type="SUPFAM" id="SSF46785">
    <property type="entry name" value="Winged helix' DNA-binding domain"/>
    <property type="match status" value="1"/>
</dbReference>
<feature type="compositionally biased region" description="Basic residues" evidence="1">
    <location>
        <begin position="64"/>
        <end position="76"/>
    </location>
</feature>
<evidence type="ECO:0000259" key="2">
    <source>
        <dbReference type="Pfam" id="PF03551"/>
    </source>
</evidence>
<protein>
    <submittedName>
        <fullName evidence="3">Helix-turn-helix transcriptional regulator</fullName>
    </submittedName>
</protein>
<feature type="compositionally biased region" description="Gly residues" evidence="1">
    <location>
        <begin position="51"/>
        <end position="63"/>
    </location>
</feature>
<evidence type="ECO:0000313" key="3">
    <source>
        <dbReference type="EMBL" id="NKZ08869.1"/>
    </source>
</evidence>
<proteinExistence type="predicted"/>
<accession>A0A846Z707</accession>
<gene>
    <name evidence="3" type="ORF">HGB48_34775</name>
</gene>
<dbReference type="InterPro" id="IPR005149">
    <property type="entry name" value="Tscrpt_reg_PadR_N"/>
</dbReference>
<dbReference type="EMBL" id="JAAXPI010000103">
    <property type="protein sequence ID" value="NKZ08869.1"/>
    <property type="molecule type" value="Genomic_DNA"/>
</dbReference>
<feature type="region of interest" description="Disordered" evidence="1">
    <location>
        <begin position="23"/>
        <end position="76"/>
    </location>
</feature>
<sequence length="220" mass="24065">MLHRELFRYIVNASQPITSKETAMHEHMKRRHGVGRGPEVRERRGDPFGPWGPGGPGFGPGPGHRGRGGRGRRTRRGNVRAALLALLAERPMHGYEMIQELDGRTGGVWRPSPGSVYPTLQMLEDEGRVGSEEQGGKRLFSLTDTGREEAAAQTVAPWDEVTEAAGENVLRGREAIGQLMGALQQVMAVGSEAQKARALDVVNDARRRLYGILADDPEAE</sequence>
<dbReference type="InterPro" id="IPR036388">
    <property type="entry name" value="WH-like_DNA-bd_sf"/>
</dbReference>
<keyword evidence="4" id="KW-1185">Reference proteome</keyword>
<comment type="caution">
    <text evidence="3">The sequence shown here is derived from an EMBL/GenBank/DDBJ whole genome shotgun (WGS) entry which is preliminary data.</text>
</comment>
<organism evidence="3 4">
    <name type="scientific">Actinomadura latina</name>
    <dbReference type="NCBI Taxonomy" id="163603"/>
    <lineage>
        <taxon>Bacteria</taxon>
        <taxon>Bacillati</taxon>
        <taxon>Actinomycetota</taxon>
        <taxon>Actinomycetes</taxon>
        <taxon>Streptosporangiales</taxon>
        <taxon>Thermomonosporaceae</taxon>
        <taxon>Actinomadura</taxon>
    </lineage>
</organism>
<dbReference type="AlphaFoldDB" id="A0A846Z707"/>
<dbReference type="PANTHER" id="PTHR43252">
    <property type="entry name" value="TRANSCRIPTIONAL REGULATOR YQJI"/>
    <property type="match status" value="1"/>
</dbReference>
<dbReference type="InterPro" id="IPR036390">
    <property type="entry name" value="WH_DNA-bd_sf"/>
</dbReference>
<dbReference type="Pfam" id="PF03551">
    <property type="entry name" value="PadR"/>
    <property type="match status" value="1"/>
</dbReference>
<feature type="domain" description="Transcription regulator PadR N-terminal" evidence="2">
    <location>
        <begin position="83"/>
        <end position="151"/>
    </location>
</feature>
<dbReference type="PANTHER" id="PTHR43252:SF2">
    <property type="entry name" value="TRANSCRIPTION REGULATOR, PADR-LIKE FAMILY"/>
    <property type="match status" value="1"/>
</dbReference>
<dbReference type="Gene3D" id="1.10.10.10">
    <property type="entry name" value="Winged helix-like DNA-binding domain superfamily/Winged helix DNA-binding domain"/>
    <property type="match status" value="1"/>
</dbReference>
<evidence type="ECO:0000313" key="4">
    <source>
        <dbReference type="Proteomes" id="UP000579250"/>
    </source>
</evidence>